<dbReference type="Proteomes" id="UP000800035">
    <property type="component" value="Unassembled WGS sequence"/>
</dbReference>
<evidence type="ECO:0000313" key="2">
    <source>
        <dbReference type="EMBL" id="KAF1961468.1"/>
    </source>
</evidence>
<dbReference type="OrthoDB" id="3782267at2759"/>
<feature type="region of interest" description="Disordered" evidence="1">
    <location>
        <begin position="1"/>
        <end position="37"/>
    </location>
</feature>
<protein>
    <submittedName>
        <fullName evidence="2">Uncharacterized protein</fullName>
    </submittedName>
</protein>
<accession>A0A6A5U9S5</accession>
<reference evidence="2" key="1">
    <citation type="journal article" date="2020" name="Stud. Mycol.">
        <title>101 Dothideomycetes genomes: a test case for predicting lifestyles and emergence of pathogens.</title>
        <authorList>
            <person name="Haridas S."/>
            <person name="Albert R."/>
            <person name="Binder M."/>
            <person name="Bloem J."/>
            <person name="Labutti K."/>
            <person name="Salamov A."/>
            <person name="Andreopoulos B."/>
            <person name="Baker S."/>
            <person name="Barry K."/>
            <person name="Bills G."/>
            <person name="Bluhm B."/>
            <person name="Cannon C."/>
            <person name="Castanera R."/>
            <person name="Culley D."/>
            <person name="Daum C."/>
            <person name="Ezra D."/>
            <person name="Gonzalez J."/>
            <person name="Henrissat B."/>
            <person name="Kuo A."/>
            <person name="Liang C."/>
            <person name="Lipzen A."/>
            <person name="Lutzoni F."/>
            <person name="Magnuson J."/>
            <person name="Mondo S."/>
            <person name="Nolan M."/>
            <person name="Ohm R."/>
            <person name="Pangilinan J."/>
            <person name="Park H.-J."/>
            <person name="Ramirez L."/>
            <person name="Alfaro M."/>
            <person name="Sun H."/>
            <person name="Tritt A."/>
            <person name="Yoshinaga Y."/>
            <person name="Zwiers L.-H."/>
            <person name="Turgeon B."/>
            <person name="Goodwin S."/>
            <person name="Spatafora J."/>
            <person name="Crous P."/>
            <person name="Grigoriev I."/>
        </authorList>
    </citation>
    <scope>NUCLEOTIDE SEQUENCE</scope>
    <source>
        <strain evidence="2">CBS 675.92</strain>
    </source>
</reference>
<keyword evidence="3" id="KW-1185">Reference proteome</keyword>
<dbReference type="EMBL" id="ML976981">
    <property type="protein sequence ID" value="KAF1961468.1"/>
    <property type="molecule type" value="Genomic_DNA"/>
</dbReference>
<sequence>MSAQQNPLLRNLRPKPGKTAEQKERDRENQVARREKRKEASDNIDIVDILLPADQRKYVMTFESLNHDGHFKDLLKSEANYKPFLIMNFRPCIFGLYIQWLLYQDLDVPMDLSFPMRSDSASRVKQLSSDLIPAPAPSNAGPAPPSYATFSNTNGLDDVTIAHLTDVSADTNLQAASLARKYIHAHFMGQFFRARGFQDAVVNEIVRRFRADGPPTKELVSEVYTLTDPGLGCVGLKKLLVDYHVWCVDQRGVSPAVEGFDVRFAADVAATMQRVRLGGDVVVDFSSLVKALLFSNGAPSTRRCRYHLHSEQELCFALLVDKEPADTTGKPVKGRNA</sequence>
<evidence type="ECO:0000313" key="3">
    <source>
        <dbReference type="Proteomes" id="UP000800035"/>
    </source>
</evidence>
<organism evidence="2 3">
    <name type="scientific">Byssothecium circinans</name>
    <dbReference type="NCBI Taxonomy" id="147558"/>
    <lineage>
        <taxon>Eukaryota</taxon>
        <taxon>Fungi</taxon>
        <taxon>Dikarya</taxon>
        <taxon>Ascomycota</taxon>
        <taxon>Pezizomycotina</taxon>
        <taxon>Dothideomycetes</taxon>
        <taxon>Pleosporomycetidae</taxon>
        <taxon>Pleosporales</taxon>
        <taxon>Massarineae</taxon>
        <taxon>Massarinaceae</taxon>
        <taxon>Byssothecium</taxon>
    </lineage>
</organism>
<dbReference type="AlphaFoldDB" id="A0A6A5U9S5"/>
<evidence type="ECO:0000256" key="1">
    <source>
        <dbReference type="SAM" id="MobiDB-lite"/>
    </source>
</evidence>
<proteinExistence type="predicted"/>
<name>A0A6A5U9S5_9PLEO</name>
<feature type="compositionally biased region" description="Basic and acidic residues" evidence="1">
    <location>
        <begin position="18"/>
        <end position="37"/>
    </location>
</feature>
<gene>
    <name evidence="2" type="ORF">CC80DRAFT_237977</name>
</gene>